<dbReference type="NCBIfam" id="NF045897">
    <property type="entry name" value="SCO3242_trans"/>
    <property type="match status" value="1"/>
</dbReference>
<comment type="caution">
    <text evidence="6">The sequence shown here is derived from an EMBL/GenBank/DDBJ whole genome shotgun (WGS) entry which is preliminary data.</text>
</comment>
<dbReference type="InterPro" id="IPR000537">
    <property type="entry name" value="UbiA_prenyltransferase"/>
</dbReference>
<dbReference type="EMBL" id="JARAWN010000400">
    <property type="protein sequence ID" value="MDX3135394.1"/>
    <property type="molecule type" value="Genomic_DNA"/>
</dbReference>
<evidence type="ECO:0000256" key="2">
    <source>
        <dbReference type="ARBA" id="ARBA00022692"/>
    </source>
</evidence>
<gene>
    <name evidence="6" type="ORF">PV367_37655</name>
</gene>
<dbReference type="PANTHER" id="PTHR42723">
    <property type="entry name" value="CHLOROPHYLL SYNTHASE"/>
    <property type="match status" value="1"/>
</dbReference>
<dbReference type="Pfam" id="PF01040">
    <property type="entry name" value="UbiA"/>
    <property type="match status" value="1"/>
</dbReference>
<sequence length="356" mass="34754">MKDRRAVPGSGSRPAVGLADLAQLVRAPAALSVPGDVLAGAAAAGRPLGVRTVGVMASSVCLYWAGMALNDYADATIDAVERPERPVPSGRVPRRTALAVAGALTAGGLALASAAGGRRSLLGALPLAGAVWAYDLKLKSTPAGPAAMASARALDVLAGALAAGRGPDRTTGTGAALLRGAVPAALVGAHTYTLTALSRHEISGAPARLPAATLAASTTTALAAALPAVRTAVAWRAGRLPECGATTTAARSATTAGGTGTRGPDVAAGVSPSTAARAVVVAAGALAYLGSYGTAQARAVRQPSGENVRRAVGAGILGLMPLQAALTARSGATAAAAALGVVHPLARRLARRISPT</sequence>
<feature type="region of interest" description="Disordered" evidence="5">
    <location>
        <begin position="246"/>
        <end position="265"/>
    </location>
</feature>
<protein>
    <submittedName>
        <fullName evidence="6">UbiA family prenyltransferase</fullName>
    </submittedName>
</protein>
<evidence type="ECO:0000313" key="6">
    <source>
        <dbReference type="EMBL" id="MDX3135394.1"/>
    </source>
</evidence>
<dbReference type="GO" id="GO:0016020">
    <property type="term" value="C:membrane"/>
    <property type="evidence" value="ECO:0007669"/>
    <property type="project" value="UniProtKB-SubCell"/>
</dbReference>
<dbReference type="RefSeq" id="WP_319697802.1">
    <property type="nucleotide sequence ID" value="NZ_JARAWN010000400.1"/>
</dbReference>
<dbReference type="Proteomes" id="UP001273589">
    <property type="component" value="Unassembled WGS sequence"/>
</dbReference>
<keyword evidence="4" id="KW-0472">Membrane</keyword>
<name>A0AAJ2PX67_9ACTN</name>
<dbReference type="PANTHER" id="PTHR42723:SF1">
    <property type="entry name" value="CHLOROPHYLL SYNTHASE, CHLOROPLASTIC"/>
    <property type="match status" value="1"/>
</dbReference>
<dbReference type="InterPro" id="IPR044878">
    <property type="entry name" value="UbiA_sf"/>
</dbReference>
<keyword evidence="2" id="KW-0812">Transmembrane</keyword>
<dbReference type="GO" id="GO:0016765">
    <property type="term" value="F:transferase activity, transferring alkyl or aryl (other than methyl) groups"/>
    <property type="evidence" value="ECO:0007669"/>
    <property type="project" value="InterPro"/>
</dbReference>
<comment type="subcellular location">
    <subcellularLocation>
        <location evidence="1">Membrane</location>
        <topology evidence="1">Multi-pass membrane protein</topology>
    </subcellularLocation>
</comment>
<evidence type="ECO:0000256" key="5">
    <source>
        <dbReference type="SAM" id="MobiDB-lite"/>
    </source>
</evidence>
<feature type="compositionally biased region" description="Low complexity" evidence="5">
    <location>
        <begin position="246"/>
        <end position="256"/>
    </location>
</feature>
<reference evidence="6" key="1">
    <citation type="journal article" date="2023" name="Microb. Genom.">
        <title>Mesoterricola silvestris gen. nov., sp. nov., Mesoterricola sediminis sp. nov., Geothrix oryzae sp. nov., Geothrix edaphica sp. nov., Geothrix rubra sp. nov., and Geothrix limicola sp. nov., six novel members of Acidobacteriota isolated from soils.</title>
        <authorList>
            <person name="Weisberg A.J."/>
            <person name="Pearce E."/>
            <person name="Kramer C.G."/>
            <person name="Chang J.H."/>
            <person name="Clarke C.R."/>
        </authorList>
    </citation>
    <scope>NUCLEOTIDE SEQUENCE</scope>
    <source>
        <strain evidence="6">ND06-05F</strain>
    </source>
</reference>
<evidence type="ECO:0000313" key="7">
    <source>
        <dbReference type="Proteomes" id="UP001273589"/>
    </source>
</evidence>
<evidence type="ECO:0000256" key="4">
    <source>
        <dbReference type="ARBA" id="ARBA00023136"/>
    </source>
</evidence>
<dbReference type="Gene3D" id="1.10.357.140">
    <property type="entry name" value="UbiA prenyltransferase"/>
    <property type="match status" value="1"/>
</dbReference>
<organism evidence="6 7">
    <name type="scientific">Streptomyces europaeiscabiei</name>
    <dbReference type="NCBI Taxonomy" id="146819"/>
    <lineage>
        <taxon>Bacteria</taxon>
        <taxon>Bacillati</taxon>
        <taxon>Actinomycetota</taxon>
        <taxon>Actinomycetes</taxon>
        <taxon>Kitasatosporales</taxon>
        <taxon>Streptomycetaceae</taxon>
        <taxon>Streptomyces</taxon>
    </lineage>
</organism>
<accession>A0AAJ2PX67</accession>
<proteinExistence type="predicted"/>
<dbReference type="InterPro" id="IPR050475">
    <property type="entry name" value="Prenyltransferase_related"/>
</dbReference>
<keyword evidence="3" id="KW-1133">Transmembrane helix</keyword>
<evidence type="ECO:0000256" key="3">
    <source>
        <dbReference type="ARBA" id="ARBA00022989"/>
    </source>
</evidence>
<dbReference type="CDD" id="cd13964">
    <property type="entry name" value="PT_UbiA_1"/>
    <property type="match status" value="1"/>
</dbReference>
<dbReference type="AlphaFoldDB" id="A0AAJ2PX67"/>
<evidence type="ECO:0000256" key="1">
    <source>
        <dbReference type="ARBA" id="ARBA00004141"/>
    </source>
</evidence>